<dbReference type="EC" id="5.2.1.8" evidence="6"/>
<evidence type="ECO:0000259" key="8">
    <source>
        <dbReference type="PROSITE" id="PS50059"/>
    </source>
</evidence>
<evidence type="ECO:0000256" key="3">
    <source>
        <dbReference type="ARBA" id="ARBA00023110"/>
    </source>
</evidence>
<evidence type="ECO:0000256" key="1">
    <source>
        <dbReference type="ARBA" id="ARBA00000971"/>
    </source>
</evidence>
<dbReference type="EMBL" id="JBHRST010000019">
    <property type="protein sequence ID" value="MFC3098546.1"/>
    <property type="molecule type" value="Genomic_DNA"/>
</dbReference>
<comment type="similarity">
    <text evidence="2 6">Belongs to the FKBP-type PPIase family.</text>
</comment>
<evidence type="ECO:0000256" key="5">
    <source>
        <dbReference type="PROSITE-ProRule" id="PRU00277"/>
    </source>
</evidence>
<dbReference type="PANTHER" id="PTHR43811:SF23">
    <property type="entry name" value="FKBP-TYPE 22 KDA PEPTIDYL-PROLYL CIS-TRANS ISOMERASE"/>
    <property type="match status" value="1"/>
</dbReference>
<protein>
    <recommendedName>
        <fullName evidence="6">Peptidyl-prolyl cis-trans isomerase</fullName>
        <ecNumber evidence="6">5.2.1.8</ecNumber>
    </recommendedName>
</protein>
<organism evidence="9 10">
    <name type="scientific">Alteraurantiacibacter palmitatis</name>
    <dbReference type="NCBI Taxonomy" id="2054628"/>
    <lineage>
        <taxon>Bacteria</taxon>
        <taxon>Pseudomonadati</taxon>
        <taxon>Pseudomonadota</taxon>
        <taxon>Alphaproteobacteria</taxon>
        <taxon>Sphingomonadales</taxon>
        <taxon>Erythrobacteraceae</taxon>
        <taxon>Alteraurantiacibacter</taxon>
    </lineage>
</organism>
<gene>
    <name evidence="9" type="ORF">ACFODU_12185</name>
</gene>
<dbReference type="PROSITE" id="PS50059">
    <property type="entry name" value="FKBP_PPIASE"/>
    <property type="match status" value="1"/>
</dbReference>
<dbReference type="InterPro" id="IPR046357">
    <property type="entry name" value="PPIase_dom_sf"/>
</dbReference>
<evidence type="ECO:0000313" key="10">
    <source>
        <dbReference type="Proteomes" id="UP001595456"/>
    </source>
</evidence>
<feature type="transmembrane region" description="Helical" evidence="7">
    <location>
        <begin position="20"/>
        <end position="38"/>
    </location>
</feature>
<evidence type="ECO:0000256" key="4">
    <source>
        <dbReference type="ARBA" id="ARBA00023235"/>
    </source>
</evidence>
<reference evidence="10" key="1">
    <citation type="journal article" date="2019" name="Int. J. Syst. Evol. Microbiol.">
        <title>The Global Catalogue of Microorganisms (GCM) 10K type strain sequencing project: providing services to taxonomists for standard genome sequencing and annotation.</title>
        <authorList>
            <consortium name="The Broad Institute Genomics Platform"/>
            <consortium name="The Broad Institute Genome Sequencing Center for Infectious Disease"/>
            <person name="Wu L."/>
            <person name="Ma J."/>
        </authorList>
    </citation>
    <scope>NUCLEOTIDE SEQUENCE [LARGE SCALE GENOMIC DNA]</scope>
    <source>
        <strain evidence="10">KCTC 52607</strain>
    </source>
</reference>
<dbReference type="PANTHER" id="PTHR43811">
    <property type="entry name" value="FKBP-TYPE PEPTIDYL-PROLYL CIS-TRANS ISOMERASE FKPA"/>
    <property type="match status" value="1"/>
</dbReference>
<evidence type="ECO:0000256" key="7">
    <source>
        <dbReference type="SAM" id="Phobius"/>
    </source>
</evidence>
<feature type="domain" description="PPIase FKBP-type" evidence="8">
    <location>
        <begin position="60"/>
        <end position="158"/>
    </location>
</feature>
<dbReference type="GO" id="GO:0003755">
    <property type="term" value="F:peptidyl-prolyl cis-trans isomerase activity"/>
    <property type="evidence" value="ECO:0007669"/>
    <property type="project" value="UniProtKB-EC"/>
</dbReference>
<dbReference type="RefSeq" id="WP_336927481.1">
    <property type="nucleotide sequence ID" value="NZ_JBANRO010000014.1"/>
</dbReference>
<keyword evidence="7" id="KW-0472">Membrane</keyword>
<dbReference type="InterPro" id="IPR001179">
    <property type="entry name" value="PPIase_FKBP_dom"/>
</dbReference>
<dbReference type="Pfam" id="PF00254">
    <property type="entry name" value="FKBP_C"/>
    <property type="match status" value="1"/>
</dbReference>
<evidence type="ECO:0000313" key="9">
    <source>
        <dbReference type="EMBL" id="MFC3098546.1"/>
    </source>
</evidence>
<evidence type="ECO:0000256" key="2">
    <source>
        <dbReference type="ARBA" id="ARBA00006577"/>
    </source>
</evidence>
<keyword evidence="7" id="KW-0812">Transmembrane</keyword>
<dbReference type="Gene3D" id="3.10.50.40">
    <property type="match status" value="1"/>
</dbReference>
<keyword evidence="7" id="KW-1133">Transmembrane helix</keyword>
<proteinExistence type="inferred from homology"/>
<accession>A0ABV7E9P9</accession>
<dbReference type="SUPFAM" id="SSF54534">
    <property type="entry name" value="FKBP-like"/>
    <property type="match status" value="1"/>
</dbReference>
<keyword evidence="4 5" id="KW-0413">Isomerase</keyword>
<name>A0ABV7E9P9_9SPHN</name>
<comment type="catalytic activity">
    <reaction evidence="1 5 6">
        <text>[protein]-peptidylproline (omega=180) = [protein]-peptidylproline (omega=0)</text>
        <dbReference type="Rhea" id="RHEA:16237"/>
        <dbReference type="Rhea" id="RHEA-COMP:10747"/>
        <dbReference type="Rhea" id="RHEA-COMP:10748"/>
        <dbReference type="ChEBI" id="CHEBI:83833"/>
        <dbReference type="ChEBI" id="CHEBI:83834"/>
        <dbReference type="EC" id="5.2.1.8"/>
    </reaction>
</comment>
<keyword evidence="3 5" id="KW-0697">Rotamase</keyword>
<evidence type="ECO:0000256" key="6">
    <source>
        <dbReference type="RuleBase" id="RU003915"/>
    </source>
</evidence>
<comment type="caution">
    <text evidence="9">The sequence shown here is derived from an EMBL/GenBank/DDBJ whole genome shotgun (WGS) entry which is preliminary data.</text>
</comment>
<dbReference type="Proteomes" id="UP001595456">
    <property type="component" value="Unassembled WGS sequence"/>
</dbReference>
<keyword evidence="10" id="KW-1185">Reference proteome</keyword>
<sequence length="192" mass="20250">MAEVTRVPLQPIASGSMMKFWLGVLVGAALAGAVAWFLTRPDTVDVEVITAGTGPSPQETDAVFVEYVGKLADGTVFDQSPPRPEIPEAIADLIPEGSYMELQGVVPGFRQAILQMQKGGKYKVEIPAALAYGANPPAGSPIPANADLTFEVTLHEFLTQEQLQERVTQINTIMAAQQPEPGAPGATPAPGQ</sequence>